<feature type="region of interest" description="Disordered" evidence="3">
    <location>
        <begin position="337"/>
        <end position="361"/>
    </location>
</feature>
<keyword evidence="4" id="KW-0732">Signal</keyword>
<dbReference type="InterPro" id="IPR045032">
    <property type="entry name" value="PEL"/>
</dbReference>
<dbReference type="SMART" id="SM00656">
    <property type="entry name" value="Amb_all"/>
    <property type="match status" value="1"/>
</dbReference>
<dbReference type="InterPro" id="IPR012334">
    <property type="entry name" value="Pectin_lyas_fold"/>
</dbReference>
<comment type="similarity">
    <text evidence="2">Belongs to the polysaccharide lyase 1 family.</text>
</comment>
<comment type="subcellular location">
    <subcellularLocation>
        <location evidence="2">Secreted</location>
    </subcellularLocation>
</comment>
<dbReference type="EMBL" id="PGEX01000001">
    <property type="protein sequence ID" value="PJJ41185.1"/>
    <property type="molecule type" value="Genomic_DNA"/>
</dbReference>
<keyword evidence="2" id="KW-0964">Secreted</keyword>
<reference evidence="6 7" key="1">
    <citation type="submission" date="2017-11" db="EMBL/GenBank/DDBJ databases">
        <title>Animal gut microbial communities from fecal samples from Wisconsin, USA.</title>
        <authorList>
            <person name="Neumann A."/>
        </authorList>
    </citation>
    <scope>NUCLEOTIDE SEQUENCE [LARGE SCALE GENOMIC DNA]</scope>
    <source>
        <strain evidence="6 7">UWS3</strain>
    </source>
</reference>
<evidence type="ECO:0000256" key="1">
    <source>
        <dbReference type="ARBA" id="ARBA00023239"/>
    </source>
</evidence>
<evidence type="ECO:0000313" key="7">
    <source>
        <dbReference type="Proteomes" id="UP000231134"/>
    </source>
</evidence>
<evidence type="ECO:0000259" key="5">
    <source>
        <dbReference type="SMART" id="SM00656"/>
    </source>
</evidence>
<keyword evidence="2" id="KW-0624">Polysaccharide degradation</keyword>
<accession>A0A2M9A641</accession>
<dbReference type="SUPFAM" id="SSF51126">
    <property type="entry name" value="Pectin lyase-like"/>
    <property type="match status" value="1"/>
</dbReference>
<dbReference type="Proteomes" id="UP000231134">
    <property type="component" value="Unassembled WGS sequence"/>
</dbReference>
<dbReference type="PANTHER" id="PTHR31683:SF18">
    <property type="entry name" value="PECTATE LYASE 21-RELATED"/>
    <property type="match status" value="1"/>
</dbReference>
<dbReference type="InterPro" id="IPR011050">
    <property type="entry name" value="Pectin_lyase_fold/virulence"/>
</dbReference>
<evidence type="ECO:0000256" key="3">
    <source>
        <dbReference type="SAM" id="MobiDB-lite"/>
    </source>
</evidence>
<dbReference type="OrthoDB" id="9804661at2"/>
<dbReference type="InterPro" id="IPR002022">
    <property type="entry name" value="Pec_lyase"/>
</dbReference>
<protein>
    <submittedName>
        <fullName evidence="6">Pectate lyase</fullName>
    </submittedName>
</protein>
<gene>
    <name evidence="6" type="ORF">BGX16_1143</name>
</gene>
<sequence length="612" mass="62985">MRTKQAIFATALLATSAFAVTAPDLPMTGWATQNGGTTGGAGKTTVTVSNVDDLRAYAEKGGYTIYVKPGTYTVPSKSAINVGDNVTIYGYQGAIIAQTYTGTKNEDNTVLNIVGDNVIIRNIVVKGAGAVDKDAGDCMHVQGGSHVWIDHVEVYDGEDGNLDVINGANYVTISWSKFHYTSASSNHQFSNLIGNSDSKTTDSGKLKTTMHHNWWADGAKERMPRVRFGEVHVANNLFDSDDASHCVRAAYKANLRVEGNVFIGVNKPIDLYDGDYTAVYSNGNYTENTSGNSGSGTNSNAFTPTYSMSITDVSTKAKAYALRDSIQLYAGATLPDPGSSGTVTPASSSATESSSSVASSSSVKSSSSIATSSSSAAVSGAAALTKHGSGSATQTVAQGEAIASFYYTIENATGATVTGLPDGVAGTLDGLNITISGSVSATAAVGTYKFTVTTTGATANVSKSGTITVTAANSTASSSSVALSSSSEKSSSSVAISSSSETVLSSSSEEVVESSSSEATEAISMVNVAKTQMSLSPAVISSTSTLRFTAAHPGMVRVTLMNAMGIAVQSVRVYANAGENSVNLSRRSIASGTYYLNVRGAGLSLSRRVKVD</sequence>
<feature type="domain" description="Pectate lyase" evidence="5">
    <location>
        <begin position="41"/>
        <end position="268"/>
    </location>
</feature>
<keyword evidence="1 2" id="KW-0456">Lyase</keyword>
<dbReference type="Gene3D" id="2.160.20.10">
    <property type="entry name" value="Single-stranded right-handed beta-helix, Pectin lyase-like"/>
    <property type="match status" value="1"/>
</dbReference>
<evidence type="ECO:0000256" key="4">
    <source>
        <dbReference type="SAM" id="SignalP"/>
    </source>
</evidence>
<proteinExistence type="inferred from homology"/>
<feature type="chain" id="PRO_5014799403" evidence="4">
    <location>
        <begin position="20"/>
        <end position="612"/>
    </location>
</feature>
<keyword evidence="2" id="KW-0119">Carbohydrate metabolism</keyword>
<dbReference type="RefSeq" id="WP_100425181.1">
    <property type="nucleotide sequence ID" value="NZ_PGEX01000001.1"/>
</dbReference>
<comment type="caution">
    <text evidence="6">The sequence shown here is derived from an EMBL/GenBank/DDBJ whole genome shotgun (WGS) entry which is preliminary data.</text>
</comment>
<evidence type="ECO:0000256" key="2">
    <source>
        <dbReference type="RuleBase" id="RU361173"/>
    </source>
</evidence>
<dbReference type="GO" id="GO:0005576">
    <property type="term" value="C:extracellular region"/>
    <property type="evidence" value="ECO:0007669"/>
    <property type="project" value="UniProtKB-SubCell"/>
</dbReference>
<dbReference type="AlphaFoldDB" id="A0A2M9A641"/>
<keyword evidence="7" id="KW-1185">Reference proteome</keyword>
<evidence type="ECO:0000313" key="6">
    <source>
        <dbReference type="EMBL" id="PJJ41185.1"/>
    </source>
</evidence>
<feature type="compositionally biased region" description="Low complexity" evidence="3">
    <location>
        <begin position="342"/>
        <end position="361"/>
    </location>
</feature>
<feature type="signal peptide" evidence="4">
    <location>
        <begin position="1"/>
        <end position="19"/>
    </location>
</feature>
<dbReference type="PANTHER" id="PTHR31683">
    <property type="entry name" value="PECTATE LYASE 18-RELATED"/>
    <property type="match status" value="1"/>
</dbReference>
<dbReference type="GO" id="GO:0030570">
    <property type="term" value="F:pectate lyase activity"/>
    <property type="evidence" value="ECO:0007669"/>
    <property type="project" value="InterPro"/>
</dbReference>
<dbReference type="Pfam" id="PF00544">
    <property type="entry name" value="Pectate_lyase_4"/>
    <property type="match status" value="1"/>
</dbReference>
<name>A0A2M9A641_9BACT</name>
<organism evidence="6 7">
    <name type="scientific">Hallerella succinigenes</name>
    <dbReference type="NCBI Taxonomy" id="1896222"/>
    <lineage>
        <taxon>Bacteria</taxon>
        <taxon>Pseudomonadati</taxon>
        <taxon>Fibrobacterota</taxon>
        <taxon>Fibrobacteria</taxon>
        <taxon>Fibrobacterales</taxon>
        <taxon>Fibrobacteraceae</taxon>
        <taxon>Hallerella</taxon>
    </lineage>
</organism>
<dbReference type="GO" id="GO:0000272">
    <property type="term" value="P:polysaccharide catabolic process"/>
    <property type="evidence" value="ECO:0007669"/>
    <property type="project" value="UniProtKB-KW"/>
</dbReference>